<proteinExistence type="inferred from homology"/>
<comment type="similarity">
    <text evidence="1">Belongs to the YciI family.</text>
</comment>
<dbReference type="AlphaFoldDB" id="A0A6J4LQC7"/>
<name>A0A6J4LQC7_9ACTN</name>
<dbReference type="InterPro" id="IPR005545">
    <property type="entry name" value="YCII"/>
</dbReference>
<evidence type="ECO:0000256" key="1">
    <source>
        <dbReference type="ARBA" id="ARBA00007689"/>
    </source>
</evidence>
<dbReference type="Pfam" id="PF03795">
    <property type="entry name" value="YCII"/>
    <property type="match status" value="1"/>
</dbReference>
<evidence type="ECO:0000259" key="2">
    <source>
        <dbReference type="Pfam" id="PF03795"/>
    </source>
</evidence>
<reference evidence="3" key="1">
    <citation type="submission" date="2020-02" db="EMBL/GenBank/DDBJ databases">
        <authorList>
            <person name="Meier V. D."/>
        </authorList>
    </citation>
    <scope>NUCLEOTIDE SEQUENCE</scope>
    <source>
        <strain evidence="3">AVDCRST_MAG48</strain>
    </source>
</reference>
<dbReference type="EMBL" id="CADCTS010000482">
    <property type="protein sequence ID" value="CAA9337059.1"/>
    <property type="molecule type" value="Genomic_DNA"/>
</dbReference>
<dbReference type="PANTHER" id="PTHR35174">
    <property type="entry name" value="BLL7171 PROTEIN-RELATED"/>
    <property type="match status" value="1"/>
</dbReference>
<feature type="domain" description="YCII-related" evidence="2">
    <location>
        <begin position="4"/>
        <end position="98"/>
    </location>
</feature>
<dbReference type="SUPFAM" id="SSF54909">
    <property type="entry name" value="Dimeric alpha+beta barrel"/>
    <property type="match status" value="1"/>
</dbReference>
<gene>
    <name evidence="3" type="ORF">AVDCRST_MAG48-3443</name>
</gene>
<dbReference type="InterPro" id="IPR011008">
    <property type="entry name" value="Dimeric_a/b-barrel"/>
</dbReference>
<dbReference type="Gene3D" id="3.30.70.1060">
    <property type="entry name" value="Dimeric alpha+beta barrel"/>
    <property type="match status" value="1"/>
</dbReference>
<evidence type="ECO:0000313" key="3">
    <source>
        <dbReference type="EMBL" id="CAA9337059.1"/>
    </source>
</evidence>
<sequence>MGEYAILLPGDEDAWEQSSPERREAVYAVHREFVRLLEERGHVLTGGAELAHSRRSWVVRPAPDGVAVTEGPYAESAEQLTGFYLVRSDDVDDLLRLAGMLAGDDGPVEVRPTAAEGSTS</sequence>
<accession>A0A6J4LQC7</accession>
<protein>
    <recommendedName>
        <fullName evidence="2">YCII-related domain-containing protein</fullName>
    </recommendedName>
</protein>
<organism evidence="3">
    <name type="scientific">uncultured Friedmanniella sp</name>
    <dbReference type="NCBI Taxonomy" id="335381"/>
    <lineage>
        <taxon>Bacteria</taxon>
        <taxon>Bacillati</taxon>
        <taxon>Actinomycetota</taxon>
        <taxon>Actinomycetes</taxon>
        <taxon>Propionibacteriales</taxon>
        <taxon>Nocardioidaceae</taxon>
        <taxon>Friedmanniella</taxon>
        <taxon>environmental samples</taxon>
    </lineage>
</organism>
<dbReference type="PANTHER" id="PTHR35174:SF3">
    <property type="entry name" value="BLL7171 PROTEIN"/>
    <property type="match status" value="1"/>
</dbReference>